<keyword evidence="2" id="KW-1185">Reference proteome</keyword>
<sequence length="159" mass="18352">MFMLKRAHGPGSKAAGQTQDLLPWLYWRDSSPAFMGQRDTKPHGLQPVDPQSAYTVIRILRLPRSRRSLLVALTGIVKDRLYLEAWAVFRRRGGRITIQPTSAHRSRSWDVIVREVMDGKKYSLEIIMVVQLFNEQNPTFFFQEVEILGCHISDVNGWQ</sequence>
<name>A0A4Y2H6G9_ARAVE</name>
<organism evidence="1 2">
    <name type="scientific">Araneus ventricosus</name>
    <name type="common">Orbweaver spider</name>
    <name type="synonym">Epeira ventricosa</name>
    <dbReference type="NCBI Taxonomy" id="182803"/>
    <lineage>
        <taxon>Eukaryota</taxon>
        <taxon>Metazoa</taxon>
        <taxon>Ecdysozoa</taxon>
        <taxon>Arthropoda</taxon>
        <taxon>Chelicerata</taxon>
        <taxon>Arachnida</taxon>
        <taxon>Araneae</taxon>
        <taxon>Araneomorphae</taxon>
        <taxon>Entelegynae</taxon>
        <taxon>Araneoidea</taxon>
        <taxon>Araneidae</taxon>
        <taxon>Araneus</taxon>
    </lineage>
</organism>
<protein>
    <submittedName>
        <fullName evidence="1">Uncharacterized protein</fullName>
    </submittedName>
</protein>
<dbReference type="Proteomes" id="UP000499080">
    <property type="component" value="Unassembled WGS sequence"/>
</dbReference>
<evidence type="ECO:0000313" key="1">
    <source>
        <dbReference type="EMBL" id="GBM59924.1"/>
    </source>
</evidence>
<dbReference type="OrthoDB" id="10457668at2759"/>
<accession>A0A4Y2H6G9</accession>
<dbReference type="AlphaFoldDB" id="A0A4Y2H6G9"/>
<comment type="caution">
    <text evidence="1">The sequence shown here is derived from an EMBL/GenBank/DDBJ whole genome shotgun (WGS) entry which is preliminary data.</text>
</comment>
<proteinExistence type="predicted"/>
<gene>
    <name evidence="1" type="ORF">AVEN_270025_1</name>
</gene>
<dbReference type="EMBL" id="BGPR01001706">
    <property type="protein sequence ID" value="GBM59924.1"/>
    <property type="molecule type" value="Genomic_DNA"/>
</dbReference>
<evidence type="ECO:0000313" key="2">
    <source>
        <dbReference type="Proteomes" id="UP000499080"/>
    </source>
</evidence>
<reference evidence="1 2" key="1">
    <citation type="journal article" date="2019" name="Sci. Rep.">
        <title>Orb-weaving spider Araneus ventricosus genome elucidates the spidroin gene catalogue.</title>
        <authorList>
            <person name="Kono N."/>
            <person name="Nakamura H."/>
            <person name="Ohtoshi R."/>
            <person name="Moran D.A.P."/>
            <person name="Shinohara A."/>
            <person name="Yoshida Y."/>
            <person name="Fujiwara M."/>
            <person name="Mori M."/>
            <person name="Tomita M."/>
            <person name="Arakawa K."/>
        </authorList>
    </citation>
    <scope>NUCLEOTIDE SEQUENCE [LARGE SCALE GENOMIC DNA]</scope>
</reference>